<name>A0A0N4ULM8_DRAME</name>
<dbReference type="Pfam" id="PF01529">
    <property type="entry name" value="DHHC"/>
    <property type="match status" value="1"/>
</dbReference>
<keyword evidence="5 7" id="KW-0472">Membrane</keyword>
<evidence type="ECO:0000313" key="9">
    <source>
        <dbReference type="Proteomes" id="UP000038040"/>
    </source>
</evidence>
<protein>
    <recommendedName>
        <fullName evidence="7">Palmitoyltransferase</fullName>
        <ecNumber evidence="7">2.3.1.225</ecNumber>
    </recommendedName>
</protein>
<comment type="similarity">
    <text evidence="7">Belongs to the DHHC palmitoyltransferase family.</text>
</comment>
<comment type="subcellular location">
    <subcellularLocation>
        <location evidence="1">Membrane</location>
        <topology evidence="1">Multi-pass membrane protein</topology>
    </subcellularLocation>
</comment>
<evidence type="ECO:0000256" key="3">
    <source>
        <dbReference type="ARBA" id="ARBA00022692"/>
    </source>
</evidence>
<comment type="domain">
    <text evidence="7">The DHHC domain is required for palmitoyltransferase activity.</text>
</comment>
<feature type="transmembrane region" description="Helical" evidence="7">
    <location>
        <begin position="36"/>
        <end position="55"/>
    </location>
</feature>
<evidence type="ECO:0000256" key="4">
    <source>
        <dbReference type="ARBA" id="ARBA00022989"/>
    </source>
</evidence>
<comment type="catalytic activity">
    <reaction evidence="7">
        <text>L-cysteinyl-[protein] + hexadecanoyl-CoA = S-hexadecanoyl-L-cysteinyl-[protein] + CoA</text>
        <dbReference type="Rhea" id="RHEA:36683"/>
        <dbReference type="Rhea" id="RHEA-COMP:10131"/>
        <dbReference type="Rhea" id="RHEA-COMP:11032"/>
        <dbReference type="ChEBI" id="CHEBI:29950"/>
        <dbReference type="ChEBI" id="CHEBI:57287"/>
        <dbReference type="ChEBI" id="CHEBI:57379"/>
        <dbReference type="ChEBI" id="CHEBI:74151"/>
        <dbReference type="EC" id="2.3.1.225"/>
    </reaction>
</comment>
<keyword evidence="3 7" id="KW-0812">Transmembrane</keyword>
<feature type="transmembrane region" description="Helical" evidence="7">
    <location>
        <begin position="6"/>
        <end position="24"/>
    </location>
</feature>
<evidence type="ECO:0000313" key="10">
    <source>
        <dbReference type="WBParaSite" id="DME_0000870801-mRNA-1"/>
    </source>
</evidence>
<dbReference type="Proteomes" id="UP000038040">
    <property type="component" value="Unplaced"/>
</dbReference>
<keyword evidence="4 7" id="KW-1133">Transmembrane helix</keyword>
<feature type="transmembrane region" description="Helical" evidence="7">
    <location>
        <begin position="116"/>
        <end position="139"/>
    </location>
</feature>
<reference evidence="10" key="1">
    <citation type="submission" date="2017-02" db="UniProtKB">
        <authorList>
            <consortium name="WormBaseParasite"/>
        </authorList>
    </citation>
    <scope>IDENTIFICATION</scope>
</reference>
<sequence length="265" mass="31767">LQILFFLVHFLLLIAILTEYLLFFPYENHIRPSVVLYFYFILGIYLIININFHYYKACNVDPGKPDQSQTRPWCYKCNNHKPERTHHCSICNRCILQMDHHCIWINQCVGLNNHRYFLQFVVFVWIAESVILFSNYTAFWEYFENLNVRIIPFCKEQMEWVLWQSWFCTEIPSLLNGCFCFNYGLAILLFFVLGGFSLWNIYLISLDETLIDFIGLRSTCFRDIFLNWRRFLGLINGRSFICHILLPSSHPQAFSFSRKRNLLNV</sequence>
<feature type="domain" description="Palmitoyltransferase DHHC" evidence="8">
    <location>
        <begin position="70"/>
        <end position="213"/>
    </location>
</feature>
<dbReference type="GO" id="GO:0016020">
    <property type="term" value="C:membrane"/>
    <property type="evidence" value="ECO:0007669"/>
    <property type="project" value="UniProtKB-SubCell"/>
</dbReference>
<dbReference type="InterPro" id="IPR039859">
    <property type="entry name" value="PFA4/ZDH16/20/ERF2-like"/>
</dbReference>
<dbReference type="GO" id="GO:0019706">
    <property type="term" value="F:protein-cysteine S-palmitoyltransferase activity"/>
    <property type="evidence" value="ECO:0007669"/>
    <property type="project" value="UniProtKB-EC"/>
</dbReference>
<dbReference type="EC" id="2.3.1.225" evidence="7"/>
<keyword evidence="6 7" id="KW-0012">Acyltransferase</keyword>
<dbReference type="WBParaSite" id="DME_0000870801-mRNA-1">
    <property type="protein sequence ID" value="DME_0000870801-mRNA-1"/>
    <property type="gene ID" value="DME_0000870801"/>
</dbReference>
<evidence type="ECO:0000256" key="5">
    <source>
        <dbReference type="ARBA" id="ARBA00023136"/>
    </source>
</evidence>
<proteinExistence type="inferred from homology"/>
<organism evidence="9 10">
    <name type="scientific">Dracunculus medinensis</name>
    <name type="common">Guinea worm</name>
    <dbReference type="NCBI Taxonomy" id="318479"/>
    <lineage>
        <taxon>Eukaryota</taxon>
        <taxon>Metazoa</taxon>
        <taxon>Ecdysozoa</taxon>
        <taxon>Nematoda</taxon>
        <taxon>Chromadorea</taxon>
        <taxon>Rhabditida</taxon>
        <taxon>Spirurina</taxon>
        <taxon>Dracunculoidea</taxon>
        <taxon>Dracunculidae</taxon>
        <taxon>Dracunculus</taxon>
    </lineage>
</organism>
<evidence type="ECO:0000259" key="8">
    <source>
        <dbReference type="Pfam" id="PF01529"/>
    </source>
</evidence>
<accession>A0A0N4ULM8</accession>
<dbReference type="AlphaFoldDB" id="A0A0N4ULM8"/>
<dbReference type="PANTHER" id="PTHR12246">
    <property type="entry name" value="PALMITOYLTRANSFERASE ZDHHC16"/>
    <property type="match status" value="1"/>
</dbReference>
<keyword evidence="2 7" id="KW-0808">Transferase</keyword>
<evidence type="ECO:0000256" key="7">
    <source>
        <dbReference type="RuleBase" id="RU079119"/>
    </source>
</evidence>
<evidence type="ECO:0000256" key="1">
    <source>
        <dbReference type="ARBA" id="ARBA00004141"/>
    </source>
</evidence>
<evidence type="ECO:0000256" key="6">
    <source>
        <dbReference type="ARBA" id="ARBA00023315"/>
    </source>
</evidence>
<dbReference type="PROSITE" id="PS50216">
    <property type="entry name" value="DHHC"/>
    <property type="match status" value="1"/>
</dbReference>
<evidence type="ECO:0000256" key="2">
    <source>
        <dbReference type="ARBA" id="ARBA00022679"/>
    </source>
</evidence>
<feature type="transmembrane region" description="Helical" evidence="7">
    <location>
        <begin position="180"/>
        <end position="202"/>
    </location>
</feature>
<dbReference type="InterPro" id="IPR001594">
    <property type="entry name" value="Palmitoyltrfase_DHHC"/>
</dbReference>